<keyword evidence="1" id="KW-0812">Transmembrane</keyword>
<gene>
    <name evidence="2" type="ORF">GCM10022289_34540</name>
</gene>
<keyword evidence="3" id="KW-1185">Reference proteome</keyword>
<dbReference type="EMBL" id="BAABBY010000008">
    <property type="protein sequence ID" value="GAA4209298.1"/>
    <property type="molecule type" value="Genomic_DNA"/>
</dbReference>
<evidence type="ECO:0000313" key="2">
    <source>
        <dbReference type="EMBL" id="GAA4209298.1"/>
    </source>
</evidence>
<evidence type="ECO:0000313" key="3">
    <source>
        <dbReference type="Proteomes" id="UP001501772"/>
    </source>
</evidence>
<protein>
    <recommendedName>
        <fullName evidence="4">DUF1275 domain-containing protein</fullName>
    </recommendedName>
</protein>
<keyword evidence="1" id="KW-0472">Membrane</keyword>
<dbReference type="Proteomes" id="UP001501772">
    <property type="component" value="Unassembled WGS sequence"/>
</dbReference>
<feature type="transmembrane region" description="Helical" evidence="1">
    <location>
        <begin position="79"/>
        <end position="102"/>
    </location>
</feature>
<keyword evidence="1" id="KW-1133">Transmembrane helix</keyword>
<dbReference type="RefSeq" id="WP_344852688.1">
    <property type="nucleotide sequence ID" value="NZ_BAABBY010000008.1"/>
</dbReference>
<reference evidence="3" key="1">
    <citation type="journal article" date="2019" name="Int. J. Syst. Evol. Microbiol.">
        <title>The Global Catalogue of Microorganisms (GCM) 10K type strain sequencing project: providing services to taxonomists for standard genome sequencing and annotation.</title>
        <authorList>
            <consortium name="The Broad Institute Genomics Platform"/>
            <consortium name="The Broad Institute Genome Sequencing Center for Infectious Disease"/>
            <person name="Wu L."/>
            <person name="Ma J."/>
        </authorList>
    </citation>
    <scope>NUCLEOTIDE SEQUENCE [LARGE SCALE GENOMIC DNA]</scope>
    <source>
        <strain evidence="3">JCM 17626</strain>
    </source>
</reference>
<comment type="caution">
    <text evidence="2">The sequence shown here is derived from an EMBL/GenBank/DDBJ whole genome shotgun (WGS) entry which is preliminary data.</text>
</comment>
<evidence type="ECO:0000256" key="1">
    <source>
        <dbReference type="SAM" id="Phobius"/>
    </source>
</evidence>
<organism evidence="2 3">
    <name type="scientific">Pedobacter jeongneungensis</name>
    <dbReference type="NCBI Taxonomy" id="947309"/>
    <lineage>
        <taxon>Bacteria</taxon>
        <taxon>Pseudomonadati</taxon>
        <taxon>Bacteroidota</taxon>
        <taxon>Sphingobacteriia</taxon>
        <taxon>Sphingobacteriales</taxon>
        <taxon>Sphingobacteriaceae</taxon>
        <taxon>Pedobacter</taxon>
    </lineage>
</organism>
<name>A0ABP8BKS9_9SPHI</name>
<feature type="transmembrane region" description="Helical" evidence="1">
    <location>
        <begin position="7"/>
        <end position="31"/>
    </location>
</feature>
<feature type="transmembrane region" description="Helical" evidence="1">
    <location>
        <begin position="51"/>
        <end position="72"/>
    </location>
</feature>
<sequence>MKYLKTLSIISFLLINGLGEHGIPIFAGIGLCTFQFVGDLLTYTHNKNVDISWSLGLVGLSTIVSILIILLSRKYKDRYPILVSFIILCSTGAYMSGILRHYNRIEPWFIFPLLVFVISSAILTIKIFKPLDDLNSSTADSNYSINK</sequence>
<evidence type="ECO:0008006" key="4">
    <source>
        <dbReference type="Google" id="ProtNLM"/>
    </source>
</evidence>
<proteinExistence type="predicted"/>
<feature type="transmembrane region" description="Helical" evidence="1">
    <location>
        <begin position="108"/>
        <end position="128"/>
    </location>
</feature>
<accession>A0ABP8BKS9</accession>